<evidence type="ECO:0000313" key="1">
    <source>
        <dbReference type="EMBL" id="SEK97030.1"/>
    </source>
</evidence>
<reference evidence="1 2" key="1">
    <citation type="submission" date="2016-10" db="EMBL/GenBank/DDBJ databases">
        <authorList>
            <person name="de Groot N.N."/>
        </authorList>
    </citation>
    <scope>NUCLEOTIDE SEQUENCE [LARGE SCALE GENOMIC DNA]</scope>
    <source>
        <strain evidence="1 2">DSM 21039</strain>
    </source>
</reference>
<dbReference type="Proteomes" id="UP000198984">
    <property type="component" value="Unassembled WGS sequence"/>
</dbReference>
<organism evidence="1 2">
    <name type="scientific">Chitinophaga rupis</name>
    <dbReference type="NCBI Taxonomy" id="573321"/>
    <lineage>
        <taxon>Bacteria</taxon>
        <taxon>Pseudomonadati</taxon>
        <taxon>Bacteroidota</taxon>
        <taxon>Chitinophagia</taxon>
        <taxon>Chitinophagales</taxon>
        <taxon>Chitinophagaceae</taxon>
        <taxon>Chitinophaga</taxon>
    </lineage>
</organism>
<dbReference type="OrthoDB" id="619618at2"/>
<dbReference type="Pfam" id="PF14107">
    <property type="entry name" value="DUF4280"/>
    <property type="match status" value="1"/>
</dbReference>
<evidence type="ECO:0008006" key="3">
    <source>
        <dbReference type="Google" id="ProtNLM"/>
    </source>
</evidence>
<gene>
    <name evidence="1" type="ORF">SAMN04488505_1011239</name>
</gene>
<name>A0A1H7LDY7_9BACT</name>
<dbReference type="InterPro" id="IPR025460">
    <property type="entry name" value="DUF4280"/>
</dbReference>
<keyword evidence="2" id="KW-1185">Reference proteome</keyword>
<evidence type="ECO:0000313" key="2">
    <source>
        <dbReference type="Proteomes" id="UP000198984"/>
    </source>
</evidence>
<dbReference type="RefSeq" id="WP_089907492.1">
    <property type="nucleotide sequence ID" value="NZ_FOBB01000001.1"/>
</dbReference>
<dbReference type="EMBL" id="FOBB01000001">
    <property type="protein sequence ID" value="SEK97030.1"/>
    <property type="molecule type" value="Genomic_DNA"/>
</dbReference>
<proteinExistence type="predicted"/>
<dbReference type="STRING" id="573321.SAMN04488505_1011239"/>
<sequence length="112" mass="11813">MPDIITEGALLLCNKGAAPSQLKVTSQQFSTYDDKLIATEKDAAPESNIPSFGVCMVTRSKCTPATMKWDAPADLEDVEGSKVLLKSSTCKCAIGGTISIKDKGHGAQGEHN</sequence>
<dbReference type="AlphaFoldDB" id="A0A1H7LDY7"/>
<protein>
    <recommendedName>
        <fullName evidence="3">DUF4280 domain-containing protein</fullName>
    </recommendedName>
</protein>
<accession>A0A1H7LDY7</accession>